<gene>
    <name evidence="1" type="ORF">FZC75_02170</name>
</gene>
<dbReference type="AlphaFoldDB" id="A0A5D4TGX4"/>
<dbReference type="RefSeq" id="WP_148978276.1">
    <property type="nucleotide sequence ID" value="NZ_JBNIKO010000009.1"/>
</dbReference>
<evidence type="ECO:0000313" key="2">
    <source>
        <dbReference type="Proteomes" id="UP000324517"/>
    </source>
</evidence>
<reference evidence="1 2" key="1">
    <citation type="submission" date="2019-08" db="EMBL/GenBank/DDBJ databases">
        <title>Bacillus genomes from the desert of Cuatro Cienegas, Coahuila.</title>
        <authorList>
            <person name="Olmedo-Alvarez G."/>
        </authorList>
    </citation>
    <scope>NUCLEOTIDE SEQUENCE [LARGE SCALE GENOMIC DNA]</scope>
    <source>
        <strain evidence="1 2">CH98b_3T</strain>
    </source>
</reference>
<comment type="caution">
    <text evidence="1">The sequence shown here is derived from an EMBL/GenBank/DDBJ whole genome shotgun (WGS) entry which is preliminary data.</text>
</comment>
<name>A0A5D4TGX4_9BACI</name>
<dbReference type="EMBL" id="VTET01000001">
    <property type="protein sequence ID" value="TYS74525.1"/>
    <property type="molecule type" value="Genomic_DNA"/>
</dbReference>
<sequence length="67" mass="7941">MVEVYGTIQDRPLENEKLDFEIQLNVPSIYDKDMPIPESTKLIVDEINRKYKTNYSYSCHINPLHIK</sequence>
<proteinExistence type="predicted"/>
<dbReference type="Proteomes" id="UP000324517">
    <property type="component" value="Unassembled WGS sequence"/>
</dbReference>
<evidence type="ECO:0000313" key="1">
    <source>
        <dbReference type="EMBL" id="TYS74525.1"/>
    </source>
</evidence>
<accession>A0A5D4TGX4</accession>
<organism evidence="1 2">
    <name type="scientific">Sutcliffiella horikoshii</name>
    <dbReference type="NCBI Taxonomy" id="79883"/>
    <lineage>
        <taxon>Bacteria</taxon>
        <taxon>Bacillati</taxon>
        <taxon>Bacillota</taxon>
        <taxon>Bacilli</taxon>
        <taxon>Bacillales</taxon>
        <taxon>Bacillaceae</taxon>
        <taxon>Sutcliffiella</taxon>
    </lineage>
</organism>
<protein>
    <submittedName>
        <fullName evidence="1">Uncharacterized protein</fullName>
    </submittedName>
</protein>